<evidence type="ECO:0000313" key="1">
    <source>
        <dbReference type="EMBL" id="OWM70951.1"/>
    </source>
</evidence>
<proteinExistence type="predicted"/>
<protein>
    <submittedName>
        <fullName evidence="1">Uncharacterized protein</fullName>
    </submittedName>
</protein>
<gene>
    <name evidence="1" type="ORF">CDL15_Pgr013132</name>
</gene>
<sequence length="72" mass="8188">MSSLRGLNCSADFTQNLRERRLDFLSSTSAKVPLLEPRICFPARDPLRLNRQNSSLRKPRTVVEAVSSTDIR</sequence>
<dbReference type="AlphaFoldDB" id="A0A218WFE8"/>
<dbReference type="Proteomes" id="UP000197138">
    <property type="component" value="Unassembled WGS sequence"/>
</dbReference>
<organism evidence="1 2">
    <name type="scientific">Punica granatum</name>
    <name type="common">Pomegranate</name>
    <dbReference type="NCBI Taxonomy" id="22663"/>
    <lineage>
        <taxon>Eukaryota</taxon>
        <taxon>Viridiplantae</taxon>
        <taxon>Streptophyta</taxon>
        <taxon>Embryophyta</taxon>
        <taxon>Tracheophyta</taxon>
        <taxon>Spermatophyta</taxon>
        <taxon>Magnoliopsida</taxon>
        <taxon>eudicotyledons</taxon>
        <taxon>Gunneridae</taxon>
        <taxon>Pentapetalae</taxon>
        <taxon>rosids</taxon>
        <taxon>malvids</taxon>
        <taxon>Myrtales</taxon>
        <taxon>Lythraceae</taxon>
        <taxon>Punica</taxon>
    </lineage>
</organism>
<accession>A0A218WFE8</accession>
<comment type="caution">
    <text evidence="1">The sequence shown here is derived from an EMBL/GenBank/DDBJ whole genome shotgun (WGS) entry which is preliminary data.</text>
</comment>
<name>A0A218WFE8_PUNGR</name>
<dbReference type="EMBL" id="MTKT01004581">
    <property type="protein sequence ID" value="OWM70951.1"/>
    <property type="molecule type" value="Genomic_DNA"/>
</dbReference>
<reference evidence="2" key="1">
    <citation type="journal article" date="2017" name="Plant J.">
        <title>The pomegranate (Punica granatum L.) genome and the genomics of punicalagin biosynthesis.</title>
        <authorList>
            <person name="Qin G."/>
            <person name="Xu C."/>
            <person name="Ming R."/>
            <person name="Tang H."/>
            <person name="Guyot R."/>
            <person name="Kramer E.M."/>
            <person name="Hu Y."/>
            <person name="Yi X."/>
            <person name="Qi Y."/>
            <person name="Xu X."/>
            <person name="Gao Z."/>
            <person name="Pan H."/>
            <person name="Jian J."/>
            <person name="Tian Y."/>
            <person name="Yue Z."/>
            <person name="Xu Y."/>
        </authorList>
    </citation>
    <scope>NUCLEOTIDE SEQUENCE [LARGE SCALE GENOMIC DNA]</scope>
    <source>
        <strain evidence="2">cv. Dabenzi</strain>
    </source>
</reference>
<evidence type="ECO:0000313" key="2">
    <source>
        <dbReference type="Proteomes" id="UP000197138"/>
    </source>
</evidence>